<reference evidence="1 2" key="1">
    <citation type="submission" date="2017-11" db="EMBL/GenBank/DDBJ databases">
        <title>De novo assembly and phasing of dikaryotic genomes from two isolates of Puccinia coronata f. sp. avenae, the causal agent of oat crown rust.</title>
        <authorList>
            <person name="Miller M.E."/>
            <person name="Zhang Y."/>
            <person name="Omidvar V."/>
            <person name="Sperschneider J."/>
            <person name="Schwessinger B."/>
            <person name="Raley C."/>
            <person name="Palmer J.M."/>
            <person name="Garnica D."/>
            <person name="Upadhyaya N."/>
            <person name="Rathjen J."/>
            <person name="Taylor J.M."/>
            <person name="Park R.F."/>
            <person name="Dodds P.N."/>
            <person name="Hirsch C.D."/>
            <person name="Kianian S.F."/>
            <person name="Figueroa M."/>
        </authorList>
    </citation>
    <scope>NUCLEOTIDE SEQUENCE [LARGE SCALE GENOMIC DNA]</scope>
    <source>
        <strain evidence="1">12SD80</strain>
    </source>
</reference>
<proteinExistence type="predicted"/>
<protein>
    <submittedName>
        <fullName evidence="1">Uncharacterized protein</fullName>
    </submittedName>
</protein>
<comment type="caution">
    <text evidence="1">The sequence shown here is derived from an EMBL/GenBank/DDBJ whole genome shotgun (WGS) entry which is preliminary data.</text>
</comment>
<sequence length="342" mass="38173">KTSILLRKLPPSYQSFRDVISVGCINDTVPMVLARLEKHVSQNHLDRAPSMTSQHVFLTTDKKIYMCPHCKRGFTICSHCDKAGHTEINCFEKAPGPPQLHQKHQLVAIKSERNFQLMINNPEFKKAPPGRPPHTLQERPLDTTLVKRPLDDGNQTVHWLLHPESAPSSGRYLTGAPVGRHHKASSGRSCQVAPIGRCHQASNGRFNLKAPTGRFHGASNGCFQGEAANGHAADPQSIILPRLSSPSSFHLVWTGLKPPIGRFWDASWTLRLDGKQIRPVRGQPRDGSQATKFWTTNGRPEVRPLIVRRDLWCNLTQVRLQGGLPGERSAWGPPDPPFKWLC</sequence>
<feature type="non-terminal residue" evidence="1">
    <location>
        <position position="1"/>
    </location>
</feature>
<evidence type="ECO:0000313" key="2">
    <source>
        <dbReference type="Proteomes" id="UP000235392"/>
    </source>
</evidence>
<dbReference type="EMBL" id="PGCI01000914">
    <property type="protein sequence ID" value="PLW11661.1"/>
    <property type="molecule type" value="Genomic_DNA"/>
</dbReference>
<evidence type="ECO:0000313" key="1">
    <source>
        <dbReference type="EMBL" id="PLW11661.1"/>
    </source>
</evidence>
<dbReference type="Proteomes" id="UP000235392">
    <property type="component" value="Unassembled WGS sequence"/>
</dbReference>
<name>A0A2N5SEJ2_9BASI</name>
<organism evidence="1 2">
    <name type="scientific">Puccinia coronata f. sp. avenae</name>
    <dbReference type="NCBI Taxonomy" id="200324"/>
    <lineage>
        <taxon>Eukaryota</taxon>
        <taxon>Fungi</taxon>
        <taxon>Dikarya</taxon>
        <taxon>Basidiomycota</taxon>
        <taxon>Pucciniomycotina</taxon>
        <taxon>Pucciniomycetes</taxon>
        <taxon>Pucciniales</taxon>
        <taxon>Pucciniaceae</taxon>
        <taxon>Puccinia</taxon>
    </lineage>
</organism>
<dbReference type="AlphaFoldDB" id="A0A2N5SEJ2"/>
<accession>A0A2N5SEJ2</accession>
<gene>
    <name evidence="1" type="ORF">PCASD_21139</name>
</gene>